<dbReference type="EMBL" id="CP012160">
    <property type="protein sequence ID" value="AKS46877.1"/>
    <property type="molecule type" value="Genomic_DNA"/>
</dbReference>
<dbReference type="Gene3D" id="3.90.550.10">
    <property type="entry name" value="Spore Coat Polysaccharide Biosynthesis Protein SpsA, Chain A"/>
    <property type="match status" value="1"/>
</dbReference>
<dbReference type="OrthoDB" id="564871at2"/>
<reference evidence="1 2" key="1">
    <citation type="journal article" date="2015" name="Genome Announc.">
        <title>Closed Genome Sequence of Octadecabacter temperatus SB1, the First Mesophilic Species of the Genus Octadecabacter.</title>
        <authorList>
            <person name="Voget S."/>
            <person name="Billerbeck S."/>
            <person name="Simon M."/>
            <person name="Daniel R."/>
        </authorList>
    </citation>
    <scope>NUCLEOTIDE SEQUENCE [LARGE SCALE GENOMIC DNA]</scope>
    <source>
        <strain evidence="1 2">SB1</strain>
    </source>
</reference>
<evidence type="ECO:0000313" key="2">
    <source>
        <dbReference type="Proteomes" id="UP000067444"/>
    </source>
</evidence>
<dbReference type="RefSeq" id="WP_049835144.1">
    <property type="nucleotide sequence ID" value="NZ_CP012160.1"/>
</dbReference>
<dbReference type="STRING" id="1458307.OSB_23410"/>
<dbReference type="InterPro" id="IPR029044">
    <property type="entry name" value="Nucleotide-diphossugar_trans"/>
</dbReference>
<organism evidence="1 2">
    <name type="scientific">Octadecabacter temperatus</name>
    <dbReference type="NCBI Taxonomy" id="1458307"/>
    <lineage>
        <taxon>Bacteria</taxon>
        <taxon>Pseudomonadati</taxon>
        <taxon>Pseudomonadota</taxon>
        <taxon>Alphaproteobacteria</taxon>
        <taxon>Rhodobacterales</taxon>
        <taxon>Roseobacteraceae</taxon>
        <taxon>Octadecabacter</taxon>
    </lineage>
</organism>
<name>A0A0K0Y7N7_9RHOB</name>
<dbReference type="SUPFAM" id="SSF53448">
    <property type="entry name" value="Nucleotide-diphospho-sugar transferases"/>
    <property type="match status" value="1"/>
</dbReference>
<gene>
    <name evidence="1" type="ORF">OSB_23410</name>
</gene>
<evidence type="ECO:0000313" key="1">
    <source>
        <dbReference type="EMBL" id="AKS46877.1"/>
    </source>
</evidence>
<keyword evidence="2" id="KW-1185">Reference proteome</keyword>
<proteinExistence type="predicted"/>
<dbReference type="KEGG" id="otm:OSB_23410"/>
<accession>A0A0K0Y7N7</accession>
<dbReference type="AlphaFoldDB" id="A0A0K0Y7N7"/>
<dbReference type="Proteomes" id="UP000067444">
    <property type="component" value="Chromosome"/>
</dbReference>
<sequence>MSLSQTILCIKWGTVFTAREVNTLYRACIAHTDGPLRFICLTDDRSGLDASIEIRDIPDIGLSEADIRRTGVWRKLALYHSDLHDLGRCLFIDLDMAVVGDLSPFFSVTQDVTFLNTGQDWRPVPKGNRKEAGTGVFSFDPKEQAHILAAFLDDPHVAMEEFANEQDFASAHASGVAYWPEGRVLSFKRHLCFRYSVGLLRKPIAPASSAAIVAFHGHPRPSETRDRLIWGVPPHWHLGTVPWLEDYYVRYYE</sequence>
<protein>
    <submittedName>
        <fullName evidence="1">Uncharacterized protein</fullName>
    </submittedName>
</protein>